<dbReference type="GO" id="GO:0005886">
    <property type="term" value="C:plasma membrane"/>
    <property type="evidence" value="ECO:0007669"/>
    <property type="project" value="TreeGrafter"/>
</dbReference>
<keyword evidence="2" id="KW-0812">Transmembrane</keyword>
<dbReference type="PANTHER" id="PTHR15819:SF11">
    <property type="entry name" value="MID1, ISOFORM A"/>
    <property type="match status" value="1"/>
</dbReference>
<dbReference type="GO" id="GO:0098703">
    <property type="term" value="P:calcium ion import across plasma membrane"/>
    <property type="evidence" value="ECO:0007669"/>
    <property type="project" value="TreeGrafter"/>
</dbReference>
<dbReference type="Gene3D" id="1.10.2000.10">
    <property type="entry name" value="Frizzled cysteine-rich domain"/>
    <property type="match status" value="1"/>
</dbReference>
<evidence type="ECO:0008006" key="9">
    <source>
        <dbReference type="Google" id="ProtNLM"/>
    </source>
</evidence>
<keyword evidence="4" id="KW-0472">Membrane</keyword>
<evidence type="ECO:0000256" key="6">
    <source>
        <dbReference type="ARBA" id="ARBA00029445"/>
    </source>
</evidence>
<dbReference type="EMBL" id="JAVRJZ010000001">
    <property type="protein sequence ID" value="KAK2728056.1"/>
    <property type="molecule type" value="Genomic_DNA"/>
</dbReference>
<accession>A0AA88IQ89</accession>
<keyword evidence="3" id="KW-1133">Transmembrane helix</keyword>
<name>A0AA88IQ89_ARTSF</name>
<comment type="caution">
    <text evidence="7">The sequence shown here is derived from an EMBL/GenBank/DDBJ whole genome shotgun (WGS) entry which is preliminary data.</text>
</comment>
<evidence type="ECO:0000256" key="4">
    <source>
        <dbReference type="ARBA" id="ARBA00023136"/>
    </source>
</evidence>
<dbReference type="GO" id="GO:0015275">
    <property type="term" value="F:stretch-activated, monoatomic cation-selective, calcium channel activity"/>
    <property type="evidence" value="ECO:0007669"/>
    <property type="project" value="TreeGrafter"/>
</dbReference>
<keyword evidence="8" id="KW-1185">Reference proteome</keyword>
<dbReference type="InterPro" id="IPR036790">
    <property type="entry name" value="Frizzled_dom_sf"/>
</dbReference>
<sequence>MTVRDGTTVSWKIEGITLLNRRFATISEMIPETTAVLQSAEDTDFKNYLPPSNGLSIFLSPVLAAELSAAYRLWTCSMFLPYWADAVPVKPCRSFCHQVERLCPYFLPADKTGPGSQYAGEPSYMCIGLDLNRSQKPPLIVSWIQKDSMHQPYTVHEKKIFIMYIWATFVETV</sequence>
<feature type="non-terminal residue" evidence="7">
    <location>
        <position position="173"/>
    </location>
</feature>
<protein>
    <recommendedName>
        <fullName evidence="9">FZ domain-containing protein</fullName>
    </recommendedName>
</protein>
<comment type="subcellular location">
    <subcellularLocation>
        <location evidence="1">Membrane</location>
        <topology evidence="1">Multi-pass membrane protein</topology>
    </subcellularLocation>
</comment>
<evidence type="ECO:0000256" key="1">
    <source>
        <dbReference type="ARBA" id="ARBA00004141"/>
    </source>
</evidence>
<dbReference type="AlphaFoldDB" id="A0AA88IQ89"/>
<gene>
    <name evidence="7" type="ORF">QYM36_008511</name>
</gene>
<evidence type="ECO:0000256" key="2">
    <source>
        <dbReference type="ARBA" id="ARBA00022692"/>
    </source>
</evidence>
<keyword evidence="5" id="KW-0325">Glycoprotein</keyword>
<reference evidence="7" key="1">
    <citation type="submission" date="2023-07" db="EMBL/GenBank/DDBJ databases">
        <title>Chromosome-level genome assembly of Artemia franciscana.</title>
        <authorList>
            <person name="Jo E."/>
        </authorList>
    </citation>
    <scope>NUCLEOTIDE SEQUENCE</scope>
    <source>
        <tissue evidence="7">Whole body</tissue>
    </source>
</reference>
<evidence type="ECO:0000313" key="8">
    <source>
        <dbReference type="Proteomes" id="UP001187531"/>
    </source>
</evidence>
<proteinExistence type="inferred from homology"/>
<dbReference type="PANTHER" id="PTHR15819">
    <property type="entry name" value="TRANSMEMBRANE PROTEIN FAM155"/>
    <property type="match status" value="1"/>
</dbReference>
<evidence type="ECO:0000256" key="5">
    <source>
        <dbReference type="ARBA" id="ARBA00023180"/>
    </source>
</evidence>
<evidence type="ECO:0000256" key="3">
    <source>
        <dbReference type="ARBA" id="ARBA00022989"/>
    </source>
</evidence>
<evidence type="ECO:0000313" key="7">
    <source>
        <dbReference type="EMBL" id="KAK2728056.1"/>
    </source>
</evidence>
<dbReference type="SUPFAM" id="SSF63501">
    <property type="entry name" value="Frizzled cysteine-rich domain"/>
    <property type="match status" value="1"/>
</dbReference>
<dbReference type="InterPro" id="IPR055288">
    <property type="entry name" value="NALCN_aux_factor_1/2"/>
</dbReference>
<dbReference type="Proteomes" id="UP001187531">
    <property type="component" value="Unassembled WGS sequence"/>
</dbReference>
<comment type="similarity">
    <text evidence="6">Belongs to the NALF family.</text>
</comment>
<organism evidence="7 8">
    <name type="scientific">Artemia franciscana</name>
    <name type="common">Brine shrimp</name>
    <name type="synonym">Artemia sanfranciscana</name>
    <dbReference type="NCBI Taxonomy" id="6661"/>
    <lineage>
        <taxon>Eukaryota</taxon>
        <taxon>Metazoa</taxon>
        <taxon>Ecdysozoa</taxon>
        <taxon>Arthropoda</taxon>
        <taxon>Crustacea</taxon>
        <taxon>Branchiopoda</taxon>
        <taxon>Anostraca</taxon>
        <taxon>Artemiidae</taxon>
        <taxon>Artemia</taxon>
    </lineage>
</organism>